<dbReference type="EMBL" id="LILB01000001">
    <property type="protein sequence ID" value="KOO51386.1"/>
    <property type="molecule type" value="Genomic_DNA"/>
</dbReference>
<gene>
    <name evidence="1" type="ORF">AMD00_02560</name>
</gene>
<dbReference type="Proteomes" id="UP000036867">
    <property type="component" value="Unassembled WGS sequence"/>
</dbReference>
<proteinExistence type="predicted"/>
<dbReference type="OrthoDB" id="2624091at2"/>
<reference evidence="2" key="1">
    <citation type="submission" date="2015-08" db="EMBL/GenBank/DDBJ databases">
        <title>Fjat-10028 dsm 16317.</title>
        <authorList>
            <person name="Liu B."/>
            <person name="Wang J."/>
            <person name="Zhu Y."/>
            <person name="Liu G."/>
            <person name="Chen Q."/>
            <person name="Chen Z."/>
            <person name="Lan J."/>
            <person name="Che J."/>
            <person name="Ge C."/>
            <person name="Shi H."/>
            <person name="Pan Z."/>
            <person name="Liu X."/>
        </authorList>
    </citation>
    <scope>NUCLEOTIDE SEQUENCE [LARGE SCALE GENOMIC DNA]</scope>
    <source>
        <strain evidence="2">DSM 16317</strain>
    </source>
</reference>
<comment type="caution">
    <text evidence="1">The sequence shown here is derived from an EMBL/GenBank/DDBJ whole genome shotgun (WGS) entry which is preliminary data.</text>
</comment>
<dbReference type="GeneID" id="301134996"/>
<evidence type="ECO:0000313" key="1">
    <source>
        <dbReference type="EMBL" id="KOO51386.1"/>
    </source>
</evidence>
<accession>A0A0M0LK61</accession>
<name>A0A0M0LK61_9BACL</name>
<organism evidence="1 2">
    <name type="scientific">Viridibacillus arvi</name>
    <dbReference type="NCBI Taxonomy" id="263475"/>
    <lineage>
        <taxon>Bacteria</taxon>
        <taxon>Bacillati</taxon>
        <taxon>Bacillota</taxon>
        <taxon>Bacilli</taxon>
        <taxon>Bacillales</taxon>
        <taxon>Caryophanaceae</taxon>
        <taxon>Viridibacillus</taxon>
    </lineage>
</organism>
<evidence type="ECO:0000313" key="2">
    <source>
        <dbReference type="Proteomes" id="UP000036867"/>
    </source>
</evidence>
<dbReference type="AlphaFoldDB" id="A0A0M0LK61"/>
<protein>
    <submittedName>
        <fullName evidence="1">Uncharacterized protein</fullName>
    </submittedName>
</protein>
<sequence length="95" mass="10880">MANIDPNLMGVFRQRIKNPHCFRRVCGHLRSCNYRQLRCPAGAYGLVDRLSDCCGVPITKAQRDNAAQWLMNCGVDPLNRAHRRRMWGIVRGGLR</sequence>
<keyword evidence="2" id="KW-1185">Reference proteome</keyword>
<dbReference type="RefSeq" id="WP_053415523.1">
    <property type="nucleotide sequence ID" value="NZ_LILB01000001.1"/>
</dbReference>